<organism evidence="1 2">
    <name type="scientific">Pisolithus tinctorius Marx 270</name>
    <dbReference type="NCBI Taxonomy" id="870435"/>
    <lineage>
        <taxon>Eukaryota</taxon>
        <taxon>Fungi</taxon>
        <taxon>Dikarya</taxon>
        <taxon>Basidiomycota</taxon>
        <taxon>Agaricomycotina</taxon>
        <taxon>Agaricomycetes</taxon>
        <taxon>Agaricomycetidae</taxon>
        <taxon>Boletales</taxon>
        <taxon>Sclerodermatineae</taxon>
        <taxon>Pisolithaceae</taxon>
        <taxon>Pisolithus</taxon>
    </lineage>
</organism>
<gene>
    <name evidence="1" type="ORF">M404DRAFT_36044</name>
</gene>
<evidence type="ECO:0000313" key="2">
    <source>
        <dbReference type="Proteomes" id="UP000054217"/>
    </source>
</evidence>
<dbReference type="EMBL" id="KN832162">
    <property type="protein sequence ID" value="KIN93490.1"/>
    <property type="molecule type" value="Genomic_DNA"/>
</dbReference>
<protein>
    <submittedName>
        <fullName evidence="1">Uncharacterized protein</fullName>
    </submittedName>
</protein>
<dbReference type="AlphaFoldDB" id="A0A0C3NCD7"/>
<reference evidence="1 2" key="1">
    <citation type="submission" date="2014-04" db="EMBL/GenBank/DDBJ databases">
        <authorList>
            <consortium name="DOE Joint Genome Institute"/>
            <person name="Kuo A."/>
            <person name="Kohler A."/>
            <person name="Costa M.D."/>
            <person name="Nagy L.G."/>
            <person name="Floudas D."/>
            <person name="Copeland A."/>
            <person name="Barry K.W."/>
            <person name="Cichocki N."/>
            <person name="Veneault-Fourrey C."/>
            <person name="LaButti K."/>
            <person name="Lindquist E.A."/>
            <person name="Lipzen A."/>
            <person name="Lundell T."/>
            <person name="Morin E."/>
            <person name="Murat C."/>
            <person name="Sun H."/>
            <person name="Tunlid A."/>
            <person name="Henrissat B."/>
            <person name="Grigoriev I.V."/>
            <person name="Hibbett D.S."/>
            <person name="Martin F."/>
            <person name="Nordberg H.P."/>
            <person name="Cantor M.N."/>
            <person name="Hua S.X."/>
        </authorList>
    </citation>
    <scope>NUCLEOTIDE SEQUENCE [LARGE SCALE GENOMIC DNA]</scope>
    <source>
        <strain evidence="1 2">Marx 270</strain>
    </source>
</reference>
<keyword evidence="2" id="KW-1185">Reference proteome</keyword>
<sequence length="64" mass="7767">MSMTQGHRESALEMPPKMYTKEELRQKVEDQQLFMAEEAYCLICENVDPFPSRHTPRAIHWWWQ</sequence>
<evidence type="ECO:0000313" key="1">
    <source>
        <dbReference type="EMBL" id="KIN93490.1"/>
    </source>
</evidence>
<dbReference type="Proteomes" id="UP000054217">
    <property type="component" value="Unassembled WGS sequence"/>
</dbReference>
<proteinExistence type="predicted"/>
<accession>A0A0C3NCD7</accession>
<dbReference type="HOGENOM" id="CLU_2868602_0_0_1"/>
<reference evidence="2" key="2">
    <citation type="submission" date="2015-01" db="EMBL/GenBank/DDBJ databases">
        <title>Evolutionary Origins and Diversification of the Mycorrhizal Mutualists.</title>
        <authorList>
            <consortium name="DOE Joint Genome Institute"/>
            <consortium name="Mycorrhizal Genomics Consortium"/>
            <person name="Kohler A."/>
            <person name="Kuo A."/>
            <person name="Nagy L.G."/>
            <person name="Floudas D."/>
            <person name="Copeland A."/>
            <person name="Barry K.W."/>
            <person name="Cichocki N."/>
            <person name="Veneault-Fourrey C."/>
            <person name="LaButti K."/>
            <person name="Lindquist E.A."/>
            <person name="Lipzen A."/>
            <person name="Lundell T."/>
            <person name="Morin E."/>
            <person name="Murat C."/>
            <person name="Riley R."/>
            <person name="Ohm R."/>
            <person name="Sun H."/>
            <person name="Tunlid A."/>
            <person name="Henrissat B."/>
            <person name="Grigoriev I.V."/>
            <person name="Hibbett D.S."/>
            <person name="Martin F."/>
        </authorList>
    </citation>
    <scope>NUCLEOTIDE SEQUENCE [LARGE SCALE GENOMIC DNA]</scope>
    <source>
        <strain evidence="2">Marx 270</strain>
    </source>
</reference>
<dbReference type="InParanoid" id="A0A0C3NCD7"/>
<name>A0A0C3NCD7_PISTI</name>